<name>A0AAN0RGR4_9RHOB</name>
<dbReference type="EMBL" id="CP003984">
    <property type="protein sequence ID" value="AII85941.1"/>
    <property type="molecule type" value="Genomic_DNA"/>
</dbReference>
<dbReference type="GO" id="GO:0043190">
    <property type="term" value="C:ATP-binding cassette (ABC) transporter complex"/>
    <property type="evidence" value="ECO:0007669"/>
    <property type="project" value="InterPro"/>
</dbReference>
<evidence type="ECO:0000259" key="2">
    <source>
        <dbReference type="Pfam" id="PF04069"/>
    </source>
</evidence>
<reference evidence="3 4" key="1">
    <citation type="journal article" date="2014" name="ISME J.">
        <title>Adaptation of an abundant Roseobacter RCA organism to pelagic systems revealed by genomic and transcriptomic analyses.</title>
        <authorList>
            <person name="Voget S."/>
            <person name="Wemheuer B."/>
            <person name="Brinkhoff T."/>
            <person name="Vollmers J."/>
            <person name="Dietrich S."/>
            <person name="Giebel H.A."/>
            <person name="Beardsley C."/>
            <person name="Sardemann C."/>
            <person name="Bakenhus I."/>
            <person name="Billerbeck S."/>
            <person name="Daniel R."/>
            <person name="Simon M."/>
        </authorList>
    </citation>
    <scope>NUCLEOTIDE SEQUENCE [LARGE SCALE GENOMIC DNA]</scope>
    <source>
        <strain evidence="3 4">RCA23</strain>
    </source>
</reference>
<dbReference type="Gene3D" id="3.10.105.10">
    <property type="entry name" value="Dipeptide-binding Protein, Domain 3"/>
    <property type="match status" value="1"/>
</dbReference>
<feature type="chain" id="PRO_5042991275" evidence="1">
    <location>
        <begin position="24"/>
        <end position="322"/>
    </location>
</feature>
<dbReference type="SUPFAM" id="SSF53850">
    <property type="entry name" value="Periplasmic binding protein-like II"/>
    <property type="match status" value="1"/>
</dbReference>
<dbReference type="RefSeq" id="WP_044048807.1">
    <property type="nucleotide sequence ID" value="NZ_CP003984.1"/>
</dbReference>
<dbReference type="KEGG" id="ptp:RCA23_c03790"/>
<dbReference type="CDD" id="cd13641">
    <property type="entry name" value="PBP2_HisX_like"/>
    <property type="match status" value="1"/>
</dbReference>
<feature type="signal peptide" evidence="1">
    <location>
        <begin position="1"/>
        <end position="23"/>
    </location>
</feature>
<dbReference type="GO" id="GO:0022857">
    <property type="term" value="F:transmembrane transporter activity"/>
    <property type="evidence" value="ECO:0007669"/>
    <property type="project" value="InterPro"/>
</dbReference>
<dbReference type="PROSITE" id="PS51257">
    <property type="entry name" value="PROKAR_LIPOPROTEIN"/>
    <property type="match status" value="1"/>
</dbReference>
<proteinExistence type="predicted"/>
<dbReference type="Pfam" id="PF04069">
    <property type="entry name" value="OpuAC"/>
    <property type="match status" value="1"/>
</dbReference>
<dbReference type="AlphaFoldDB" id="A0AAN0RGR4"/>
<dbReference type="Gene3D" id="3.40.190.10">
    <property type="entry name" value="Periplasmic binding protein-like II"/>
    <property type="match status" value="1"/>
</dbReference>
<organism evidence="3 4">
    <name type="scientific">Planktomarina temperata RCA23</name>
    <dbReference type="NCBI Taxonomy" id="666509"/>
    <lineage>
        <taxon>Bacteria</taxon>
        <taxon>Pseudomonadati</taxon>
        <taxon>Pseudomonadota</taxon>
        <taxon>Alphaproteobacteria</taxon>
        <taxon>Rhodobacterales</taxon>
        <taxon>Paracoccaceae</taxon>
        <taxon>Planktomarina</taxon>
    </lineage>
</organism>
<keyword evidence="1" id="KW-0732">Signal</keyword>
<gene>
    <name evidence="3" type="primary">opuAC</name>
    <name evidence="3" type="ORF">RCA23_c03790</name>
</gene>
<evidence type="ECO:0000313" key="3">
    <source>
        <dbReference type="EMBL" id="AII85941.1"/>
    </source>
</evidence>
<dbReference type="Proteomes" id="UP000028680">
    <property type="component" value="Chromosome"/>
</dbReference>
<feature type="domain" description="ABC-type glycine betaine transport system substrate-binding" evidence="2">
    <location>
        <begin position="27"/>
        <end position="299"/>
    </location>
</feature>
<accession>A0AAN0RGR4</accession>
<evidence type="ECO:0000313" key="4">
    <source>
        <dbReference type="Proteomes" id="UP000028680"/>
    </source>
</evidence>
<evidence type="ECO:0000256" key="1">
    <source>
        <dbReference type="SAM" id="SignalP"/>
    </source>
</evidence>
<protein>
    <submittedName>
        <fullName evidence="3">Glycine betaine transporter substrate-binding protein OpuAC</fullName>
    </submittedName>
</protein>
<dbReference type="Gene3D" id="3.40.190.100">
    <property type="entry name" value="Glycine betaine-binding periplasmic protein, domain 2"/>
    <property type="match status" value="1"/>
</dbReference>
<dbReference type="InterPro" id="IPR007210">
    <property type="entry name" value="ABC_Gly_betaine_transp_sub-bd"/>
</dbReference>
<sequence length="322" mass="34050">MKLKMLTATAAFALSLGATSATASCGKVSITEMDWASSAVVTAVANFLMTQGYGCDVQVVPSSTVPALTSLAETGEPDILTEVWANSTPAYEGLLAEGKLVELTNVLSDGGVEAWWIPAYLAESNPELTTWDGIMANPAAVGGKFHDCPAGWACDIINNNNLKAAGAEAGGLERFQHGSGETLQTSIAAAYADKAPWFGYYWAPTAVLGKYPMVRVEVPAYNADAHTCNGDVDCANPEFSAYPSAKVVTAVSGAFMDREPDVAALLKNIAFTNAQMGDVLAWRLDNNASYDEAAVYFLTTYKDVWGDWLSDDAKGKLAAILN</sequence>
<keyword evidence="4" id="KW-1185">Reference proteome</keyword>